<proteinExistence type="predicted"/>
<name>A0ABM8QQ93_9BACT</name>
<protein>
    <submittedName>
        <fullName evidence="2">Uncharacterized protein</fullName>
    </submittedName>
</protein>
<reference evidence="2 3" key="1">
    <citation type="submission" date="2021-02" db="EMBL/GenBank/DDBJ databases">
        <authorList>
            <person name="Han P."/>
        </authorList>
    </citation>
    <scope>NUCLEOTIDE SEQUENCE [LARGE SCALE GENOMIC DNA]</scope>
    <source>
        <strain evidence="2">Candidatus Nitrospira sp. ZN2</strain>
    </source>
</reference>
<accession>A0ABM8QQ93</accession>
<evidence type="ECO:0000256" key="1">
    <source>
        <dbReference type="SAM" id="MobiDB-lite"/>
    </source>
</evidence>
<keyword evidence="3" id="KW-1185">Reference proteome</keyword>
<feature type="region of interest" description="Disordered" evidence="1">
    <location>
        <begin position="1"/>
        <end position="28"/>
    </location>
</feature>
<evidence type="ECO:0000313" key="2">
    <source>
        <dbReference type="EMBL" id="CAE6709541.1"/>
    </source>
</evidence>
<comment type="caution">
    <text evidence="2">The sequence shown here is derived from an EMBL/GenBank/DDBJ whole genome shotgun (WGS) entry which is preliminary data.</text>
</comment>
<organism evidence="2 3">
    <name type="scientific">Nitrospira defluvii</name>
    <dbReference type="NCBI Taxonomy" id="330214"/>
    <lineage>
        <taxon>Bacteria</taxon>
        <taxon>Pseudomonadati</taxon>
        <taxon>Nitrospirota</taxon>
        <taxon>Nitrospiria</taxon>
        <taxon>Nitrospirales</taxon>
        <taxon>Nitrospiraceae</taxon>
        <taxon>Nitrospira</taxon>
    </lineage>
</organism>
<dbReference type="Proteomes" id="UP000675880">
    <property type="component" value="Unassembled WGS sequence"/>
</dbReference>
<evidence type="ECO:0000313" key="3">
    <source>
        <dbReference type="Proteomes" id="UP000675880"/>
    </source>
</evidence>
<sequence>MADSTVGQRGAGGQERNSGPENATGDPTLRWEVARGWRLGRRRSFRLSESGDPFEKTECQDVRQGSDAPRIQVCLVRIQSLGSFGG</sequence>
<dbReference type="EMBL" id="CAJNBJ010000001">
    <property type="protein sequence ID" value="CAE6709541.1"/>
    <property type="molecule type" value="Genomic_DNA"/>
</dbReference>
<gene>
    <name evidence="2" type="ORF">NSPZN2_11146</name>
</gene>